<dbReference type="RefSeq" id="WP_040038698.1">
    <property type="nucleotide sequence ID" value="NZ_JWJG01000028.1"/>
</dbReference>
<proteinExistence type="predicted"/>
<dbReference type="STRING" id="709839.TSA66_01315"/>
<reference evidence="1 2" key="1">
    <citation type="submission" date="2014-12" db="EMBL/GenBank/DDBJ databases">
        <title>Denitrispirillum autotrophicum gen. nov., sp. nov., Denitrifying, Facultatively Autotrophic Bacteria Isolated from Rice Paddy Soil.</title>
        <authorList>
            <person name="Ishii S."/>
            <person name="Ashida N."/>
            <person name="Ohno H."/>
            <person name="Otsuka S."/>
            <person name="Yokota A."/>
            <person name="Senoo K."/>
        </authorList>
    </citation>
    <scope>NUCLEOTIDE SEQUENCE [LARGE SCALE GENOMIC DNA]</scope>
    <source>
        <strain evidence="1 2">TSA66</strain>
    </source>
</reference>
<evidence type="ECO:0000313" key="2">
    <source>
        <dbReference type="Proteomes" id="UP000031572"/>
    </source>
</evidence>
<gene>
    <name evidence="1" type="ORF">TSA66_01315</name>
</gene>
<organism evidence="1 2">
    <name type="scientific">Noviherbaspirillum autotrophicum</name>
    <dbReference type="NCBI Taxonomy" id="709839"/>
    <lineage>
        <taxon>Bacteria</taxon>
        <taxon>Pseudomonadati</taxon>
        <taxon>Pseudomonadota</taxon>
        <taxon>Betaproteobacteria</taxon>
        <taxon>Burkholderiales</taxon>
        <taxon>Oxalobacteraceae</taxon>
        <taxon>Noviherbaspirillum</taxon>
    </lineage>
</organism>
<keyword evidence="2" id="KW-1185">Reference proteome</keyword>
<evidence type="ECO:0000313" key="1">
    <source>
        <dbReference type="EMBL" id="KIF79784.1"/>
    </source>
</evidence>
<dbReference type="AlphaFoldDB" id="A0A0C2BIF0"/>
<sequence>MDDSLTKDEFAALAEIRQAKKGQRASACVARNAKRLIGLKYIAAGRDGAFALTEKGQQTLFVKRCIDGLRTVANAAVVAAAPASLETDVATFLSRKGLIAPTAEPRGFALTERGRESLADIEAREDKPA</sequence>
<comment type="caution">
    <text evidence="1">The sequence shown here is derived from an EMBL/GenBank/DDBJ whole genome shotgun (WGS) entry which is preliminary data.</text>
</comment>
<dbReference type="OrthoDB" id="8776028at2"/>
<accession>A0A0C2BIF0</accession>
<dbReference type="EMBL" id="JWJG01000028">
    <property type="protein sequence ID" value="KIF79784.1"/>
    <property type="molecule type" value="Genomic_DNA"/>
</dbReference>
<protein>
    <submittedName>
        <fullName evidence="1">Uncharacterized protein</fullName>
    </submittedName>
</protein>
<name>A0A0C2BIF0_9BURK</name>
<dbReference type="Proteomes" id="UP000031572">
    <property type="component" value="Unassembled WGS sequence"/>
</dbReference>